<proteinExistence type="predicted"/>
<comment type="caution">
    <text evidence="2">The sequence shown here is derived from an EMBL/GenBank/DDBJ whole genome shotgun (WGS) entry which is preliminary data.</text>
</comment>
<dbReference type="Gene3D" id="1.10.10.10">
    <property type="entry name" value="Winged helix-like DNA-binding domain superfamily/Winged helix DNA-binding domain"/>
    <property type="match status" value="1"/>
</dbReference>
<dbReference type="InterPro" id="IPR038475">
    <property type="entry name" value="RecG_C_sf"/>
</dbReference>
<dbReference type="EMBL" id="DSZZ01000329">
    <property type="protein sequence ID" value="HGU53251.1"/>
    <property type="molecule type" value="Genomic_DNA"/>
</dbReference>
<dbReference type="Gene3D" id="3.30.950.30">
    <property type="entry name" value="Schlafen, AAA domain"/>
    <property type="match status" value="1"/>
</dbReference>
<dbReference type="AlphaFoldDB" id="A0A7V4NEJ4"/>
<gene>
    <name evidence="2" type="ORF">ENT78_07010</name>
</gene>
<dbReference type="PANTHER" id="PTHR30595">
    <property type="entry name" value="GLPR-RELATED TRANSCRIPTIONAL REPRESSOR"/>
    <property type="match status" value="1"/>
</dbReference>
<dbReference type="PANTHER" id="PTHR30595:SF6">
    <property type="entry name" value="SCHLAFEN ALBA-2 DOMAIN-CONTAINING PROTEIN"/>
    <property type="match status" value="1"/>
</dbReference>
<sequence>MNLKDLKFENEEIEYKTSWKDEYLKTLCAFANTKGGQLIIGIKDNHEVVGVQNFQKLLEYIPNKVKNSLGIIPSLEIKEVDGKNILVISVQPYDMPVYYDEKIYVRSGSNTVELTGQELTRFIFKKFGKSWEKSPTSVTIDQLDLSTVELFKKLAKERLSAISEDDSIEKVLYNLELMSEDGCLNNAGVLLFGKDPSRQIDAPWVRIGRFSKNNSILDTVDAVGNLFRQLEIVYEAIKKNINVRFSFENTTERKEIWDYPLVAIREAIINALVHRDYAVQQDTQIKIFDNAIWFWNPGTLPEGIRVEDLKNTIHISKPRNRIIARVFYYARMIEQWGTGTSRIIDSCLNQGLPEPEFKEENGGFSVYLYKDMYTEDKLRKMGLNERQIMAVIYVQRTGKITNKEYQELTGVKERMAGYELNELVKLNILERIGKTGKGTFYTIKGAKGAMKTQ</sequence>
<evidence type="ECO:0000259" key="1">
    <source>
        <dbReference type="Pfam" id="PF04326"/>
    </source>
</evidence>
<evidence type="ECO:0000313" key="2">
    <source>
        <dbReference type="EMBL" id="HGU53251.1"/>
    </source>
</evidence>
<dbReference type="Gene3D" id="3.30.565.60">
    <property type="match status" value="1"/>
</dbReference>
<protein>
    <submittedName>
        <fullName evidence="2">Transcriptional regulator</fullName>
    </submittedName>
</protein>
<accession>A0A7V4NEJ4</accession>
<dbReference type="Pfam" id="PF04326">
    <property type="entry name" value="SLFN_AlbA_2"/>
    <property type="match status" value="1"/>
</dbReference>
<feature type="domain" description="Schlafen AlbA-2" evidence="1">
    <location>
        <begin position="9"/>
        <end position="114"/>
    </location>
</feature>
<dbReference type="InterPro" id="IPR038461">
    <property type="entry name" value="Schlafen_AlbA_2_dom_sf"/>
</dbReference>
<organism evidence="2">
    <name type="scientific">Fervidobacterium pennivorans</name>
    <dbReference type="NCBI Taxonomy" id="93466"/>
    <lineage>
        <taxon>Bacteria</taxon>
        <taxon>Thermotogati</taxon>
        <taxon>Thermotogota</taxon>
        <taxon>Thermotogae</taxon>
        <taxon>Thermotogales</taxon>
        <taxon>Fervidobacteriaceae</taxon>
        <taxon>Fervidobacterium</taxon>
    </lineage>
</organism>
<dbReference type="Pfam" id="PF13749">
    <property type="entry name" value="HATPase_c_4"/>
    <property type="match status" value="1"/>
</dbReference>
<dbReference type="InterPro" id="IPR036388">
    <property type="entry name" value="WH-like_DNA-bd_sf"/>
</dbReference>
<dbReference type="InterPro" id="IPR007421">
    <property type="entry name" value="Schlafen_AlbA_2_dom"/>
</dbReference>
<name>A0A7V4NEJ4_FERPE</name>
<reference evidence="2" key="1">
    <citation type="journal article" date="2020" name="mSystems">
        <title>Genome- and Community-Level Interaction Insights into Carbon Utilization and Element Cycling Functions of Hydrothermarchaeota in Hydrothermal Sediment.</title>
        <authorList>
            <person name="Zhou Z."/>
            <person name="Liu Y."/>
            <person name="Xu W."/>
            <person name="Pan J."/>
            <person name="Luo Z.H."/>
            <person name="Li M."/>
        </authorList>
    </citation>
    <scope>NUCLEOTIDE SEQUENCE [LARGE SCALE GENOMIC DNA]</scope>
    <source>
        <strain evidence="2">SpSt-61</strain>
    </source>
</reference>